<gene>
    <name evidence="1" type="ORF">S06H3_12385</name>
</gene>
<proteinExistence type="predicted"/>
<accession>X1KLE4</accession>
<comment type="caution">
    <text evidence="1">The sequence shown here is derived from an EMBL/GenBank/DDBJ whole genome shotgun (WGS) entry which is preliminary data.</text>
</comment>
<dbReference type="AlphaFoldDB" id="X1KLE4"/>
<sequence length="99" mass="12405">MKRFRKCDTTKYRRHREREKVAHTEHVERRRKEEMIQARLAREELDRYLKVRNDYRRQEQALVNVLARRLYQLSPEHAADARFREFLQMTKFIAKEFLI</sequence>
<dbReference type="EMBL" id="BARV01006067">
    <property type="protein sequence ID" value="GAI07468.1"/>
    <property type="molecule type" value="Genomic_DNA"/>
</dbReference>
<name>X1KLE4_9ZZZZ</name>
<reference evidence="1" key="1">
    <citation type="journal article" date="2014" name="Front. Microbiol.">
        <title>High frequency of phylogenetically diverse reductive dehalogenase-homologous genes in deep subseafloor sedimentary metagenomes.</title>
        <authorList>
            <person name="Kawai M."/>
            <person name="Futagami T."/>
            <person name="Toyoda A."/>
            <person name="Takaki Y."/>
            <person name="Nishi S."/>
            <person name="Hori S."/>
            <person name="Arai W."/>
            <person name="Tsubouchi T."/>
            <person name="Morono Y."/>
            <person name="Uchiyama I."/>
            <person name="Ito T."/>
            <person name="Fujiyama A."/>
            <person name="Inagaki F."/>
            <person name="Takami H."/>
        </authorList>
    </citation>
    <scope>NUCLEOTIDE SEQUENCE</scope>
    <source>
        <strain evidence="1">Expedition CK06-06</strain>
    </source>
</reference>
<organism evidence="1">
    <name type="scientific">marine sediment metagenome</name>
    <dbReference type="NCBI Taxonomy" id="412755"/>
    <lineage>
        <taxon>unclassified sequences</taxon>
        <taxon>metagenomes</taxon>
        <taxon>ecological metagenomes</taxon>
    </lineage>
</organism>
<evidence type="ECO:0000313" key="1">
    <source>
        <dbReference type="EMBL" id="GAI07468.1"/>
    </source>
</evidence>
<protein>
    <submittedName>
        <fullName evidence="1">Uncharacterized protein</fullName>
    </submittedName>
</protein>